<accession>A0ABX7MXR4</accession>
<evidence type="ECO:0000259" key="2">
    <source>
        <dbReference type="Pfam" id="PF07238"/>
    </source>
</evidence>
<dbReference type="InterPro" id="IPR009875">
    <property type="entry name" value="PilZ_domain"/>
</dbReference>
<feature type="compositionally biased region" description="Pro residues" evidence="1">
    <location>
        <begin position="124"/>
        <end position="138"/>
    </location>
</feature>
<organism evidence="3 4">
    <name type="scientific">Myxococcus landrumensis</name>
    <dbReference type="NCBI Taxonomy" id="2813577"/>
    <lineage>
        <taxon>Bacteria</taxon>
        <taxon>Pseudomonadati</taxon>
        <taxon>Myxococcota</taxon>
        <taxon>Myxococcia</taxon>
        <taxon>Myxococcales</taxon>
        <taxon>Cystobacterineae</taxon>
        <taxon>Myxococcaceae</taxon>
        <taxon>Myxococcus</taxon>
    </lineage>
</organism>
<gene>
    <name evidence="3" type="ORF">JY572_21465</name>
</gene>
<dbReference type="Gene3D" id="2.40.10.220">
    <property type="entry name" value="predicted glycosyltransferase like domains"/>
    <property type="match status" value="1"/>
</dbReference>
<reference evidence="3 4" key="1">
    <citation type="submission" date="2021-02" db="EMBL/GenBank/DDBJ databases">
        <title>De Novo genome assembly of isolated myxobacteria.</title>
        <authorList>
            <person name="Stevens D.C."/>
        </authorList>
    </citation>
    <scope>NUCLEOTIDE SEQUENCE [LARGE SCALE GENOMIC DNA]</scope>
    <source>
        <strain evidence="3 4">SCHIC003</strain>
    </source>
</reference>
<keyword evidence="4" id="KW-1185">Reference proteome</keyword>
<dbReference type="EMBL" id="CP071091">
    <property type="protein sequence ID" value="QSQ10993.1"/>
    <property type="molecule type" value="Genomic_DNA"/>
</dbReference>
<evidence type="ECO:0000256" key="1">
    <source>
        <dbReference type="SAM" id="MobiDB-lite"/>
    </source>
</evidence>
<dbReference type="Pfam" id="PF07238">
    <property type="entry name" value="PilZ"/>
    <property type="match status" value="1"/>
</dbReference>
<feature type="domain" description="PilZ" evidence="2">
    <location>
        <begin position="156"/>
        <end position="253"/>
    </location>
</feature>
<dbReference type="RefSeq" id="WP_206712753.1">
    <property type="nucleotide sequence ID" value="NZ_CP071091.1"/>
</dbReference>
<dbReference type="InterPro" id="IPR011752">
    <property type="entry name" value="PilV_Myxo-type"/>
</dbReference>
<sequence>MPVFGLAALWNGRATPERAAAVVEGLDALLPSAQTLQLVVAVQGEQAGIELKVEAPGYPRAAVERLADEVKRSGGTFVELWRLPKAERDAFRNLTFAGGRAFGGHEREEASRLLAQHVGALTARPPPPSAPPPPPPAPTLEQDPRRVPPAPPGSPQRRGRRFAVRLELEFRTELDFVREHALNISNGGLFVRTAHRPPPDSIVTVDVKLPNGERLQGDAVVVHVVDDPYSGGVGLAFLSDDATFSQTLDRYLASLVGGAG</sequence>
<feature type="region of interest" description="Disordered" evidence="1">
    <location>
        <begin position="121"/>
        <end position="160"/>
    </location>
</feature>
<evidence type="ECO:0000313" key="3">
    <source>
        <dbReference type="EMBL" id="QSQ10993.1"/>
    </source>
</evidence>
<evidence type="ECO:0000313" key="4">
    <source>
        <dbReference type="Proteomes" id="UP000663090"/>
    </source>
</evidence>
<dbReference type="NCBIfam" id="TIGR02266">
    <property type="entry name" value="gmx_TIGR02266"/>
    <property type="match status" value="1"/>
</dbReference>
<name>A0ABX7MXR4_9BACT</name>
<protein>
    <submittedName>
        <fullName evidence="3">TIGR02266 family protein</fullName>
    </submittedName>
</protein>
<dbReference type="Proteomes" id="UP000663090">
    <property type="component" value="Chromosome"/>
</dbReference>
<dbReference type="SUPFAM" id="SSF141371">
    <property type="entry name" value="PilZ domain-like"/>
    <property type="match status" value="1"/>
</dbReference>
<proteinExistence type="predicted"/>